<comment type="caution">
    <text evidence="8">The sequence shown here is derived from an EMBL/GenBank/DDBJ whole genome shotgun (WGS) entry which is preliminary data.</text>
</comment>
<organism evidence="8 9">
    <name type="scientific">Tsukamurella soli</name>
    <dbReference type="NCBI Taxonomy" id="644556"/>
    <lineage>
        <taxon>Bacteria</taxon>
        <taxon>Bacillati</taxon>
        <taxon>Actinomycetota</taxon>
        <taxon>Actinomycetes</taxon>
        <taxon>Mycobacteriales</taxon>
        <taxon>Tsukamurellaceae</taxon>
        <taxon>Tsukamurella</taxon>
    </lineage>
</organism>
<evidence type="ECO:0000256" key="3">
    <source>
        <dbReference type="ARBA" id="ARBA00022692"/>
    </source>
</evidence>
<protein>
    <recommendedName>
        <fullName evidence="7">Copper resistance protein D domain-containing protein</fullName>
    </recommendedName>
</protein>
<reference evidence="9" key="1">
    <citation type="journal article" date="2019" name="Int. J. Syst. Evol. Microbiol.">
        <title>The Global Catalogue of Microorganisms (GCM) 10K type strain sequencing project: providing services to taxonomists for standard genome sequencing and annotation.</title>
        <authorList>
            <consortium name="The Broad Institute Genomics Platform"/>
            <consortium name="The Broad Institute Genome Sequencing Center for Infectious Disease"/>
            <person name="Wu L."/>
            <person name="Ma J."/>
        </authorList>
    </citation>
    <scope>NUCLEOTIDE SEQUENCE [LARGE SCALE GENOMIC DNA]</scope>
    <source>
        <strain evidence="9">JCM 17688</strain>
    </source>
</reference>
<feature type="transmembrane region" description="Helical" evidence="6">
    <location>
        <begin position="132"/>
        <end position="148"/>
    </location>
</feature>
<feature type="transmembrane region" description="Helical" evidence="6">
    <location>
        <begin position="248"/>
        <end position="268"/>
    </location>
</feature>
<feature type="transmembrane region" description="Helical" evidence="6">
    <location>
        <begin position="168"/>
        <end position="187"/>
    </location>
</feature>
<feature type="transmembrane region" description="Helical" evidence="6">
    <location>
        <begin position="297"/>
        <end position="318"/>
    </location>
</feature>
<evidence type="ECO:0000256" key="2">
    <source>
        <dbReference type="ARBA" id="ARBA00022475"/>
    </source>
</evidence>
<evidence type="ECO:0000256" key="4">
    <source>
        <dbReference type="ARBA" id="ARBA00022989"/>
    </source>
</evidence>
<keyword evidence="3 6" id="KW-0812">Transmembrane</keyword>
<dbReference type="Proteomes" id="UP001500635">
    <property type="component" value="Unassembled WGS sequence"/>
</dbReference>
<dbReference type="PANTHER" id="PTHR34820">
    <property type="entry name" value="INNER MEMBRANE PROTEIN YEBZ"/>
    <property type="match status" value="1"/>
</dbReference>
<dbReference type="PANTHER" id="PTHR34820:SF4">
    <property type="entry name" value="INNER MEMBRANE PROTEIN YEBZ"/>
    <property type="match status" value="1"/>
</dbReference>
<evidence type="ECO:0000313" key="8">
    <source>
        <dbReference type="EMBL" id="GAA4405147.1"/>
    </source>
</evidence>
<evidence type="ECO:0000313" key="9">
    <source>
        <dbReference type="Proteomes" id="UP001500635"/>
    </source>
</evidence>
<comment type="subcellular location">
    <subcellularLocation>
        <location evidence="1">Cell membrane</location>
        <topology evidence="1">Multi-pass membrane protein</topology>
    </subcellularLocation>
</comment>
<dbReference type="Pfam" id="PF05425">
    <property type="entry name" value="CopD"/>
    <property type="match status" value="1"/>
</dbReference>
<name>A0ABP8KFN8_9ACTN</name>
<evidence type="ECO:0000256" key="1">
    <source>
        <dbReference type="ARBA" id="ARBA00004651"/>
    </source>
</evidence>
<feature type="domain" description="Copper resistance protein D" evidence="7">
    <location>
        <begin position="209"/>
        <end position="317"/>
    </location>
</feature>
<sequence>MIVTSLAAAPPTPTAWTVLVATGYRLGFMSATGAGLGLAVLALPEGTPGATVARRLRRVLPYLATFLIVTVALHFASAVAKSAKAGLATGFSPAAISRYVDVTDGAEVAVQTGLFAVLAVAMIAATARPSRGLAWAVLVLAVAAPAAGEVPLDSPDGNDVARGALTGLHIVGASLWVGGLIVLALVAQPARRGARSGDGATDGGEEWARIWRRFSVVALYSVGTLLVTGSWLAWVHVGSPAQLVDTPYGRALGIKLLLVLVLLCCGAYNTRALLPRIRAARAAGGDGTVVSLAVRHFPVVTTIEAVLGVAVLFVVPFLAGSARNEAGTAAARSFDPTVFGSGVVLVALVAVVLWAGSRVRVPAVT</sequence>
<feature type="transmembrane region" description="Helical" evidence="6">
    <location>
        <begin position="59"/>
        <end position="80"/>
    </location>
</feature>
<keyword evidence="4 6" id="KW-1133">Transmembrane helix</keyword>
<proteinExistence type="predicted"/>
<dbReference type="InterPro" id="IPR032694">
    <property type="entry name" value="CopC/D"/>
</dbReference>
<evidence type="ECO:0000256" key="5">
    <source>
        <dbReference type="ARBA" id="ARBA00023136"/>
    </source>
</evidence>
<feature type="transmembrane region" description="Helical" evidence="6">
    <location>
        <begin position="338"/>
        <end position="356"/>
    </location>
</feature>
<dbReference type="InterPro" id="IPR008457">
    <property type="entry name" value="Cu-R_CopD_dom"/>
</dbReference>
<keyword evidence="5 6" id="KW-0472">Membrane</keyword>
<dbReference type="EMBL" id="BAABFR010000133">
    <property type="protein sequence ID" value="GAA4405147.1"/>
    <property type="molecule type" value="Genomic_DNA"/>
</dbReference>
<evidence type="ECO:0000256" key="6">
    <source>
        <dbReference type="SAM" id="Phobius"/>
    </source>
</evidence>
<feature type="transmembrane region" description="Helical" evidence="6">
    <location>
        <begin position="217"/>
        <end position="236"/>
    </location>
</feature>
<gene>
    <name evidence="8" type="ORF">GCM10023147_48130</name>
</gene>
<evidence type="ECO:0000259" key="7">
    <source>
        <dbReference type="Pfam" id="PF05425"/>
    </source>
</evidence>
<accession>A0ABP8KFN8</accession>
<feature type="transmembrane region" description="Helical" evidence="6">
    <location>
        <begin position="108"/>
        <end position="125"/>
    </location>
</feature>
<keyword evidence="2" id="KW-1003">Cell membrane</keyword>
<keyword evidence="9" id="KW-1185">Reference proteome</keyword>